<gene>
    <name evidence="1" type="ORF">BXP70_24825</name>
</gene>
<proteinExistence type="predicted"/>
<sequence>MEAKLGRLCLAASYKSYETFAFKHELSRGAYWKHEAGRNITIKSLLRQLNIHQMILALALHRLKKRSLLRRIRKELLDGFAPCVASK</sequence>
<accession>A0A243W9A1</accession>
<protein>
    <recommendedName>
        <fullName evidence="3">HTH cro/C1-type domain-containing protein</fullName>
    </recommendedName>
</protein>
<evidence type="ECO:0000313" key="2">
    <source>
        <dbReference type="Proteomes" id="UP000194873"/>
    </source>
</evidence>
<keyword evidence="2" id="KW-1185">Reference proteome</keyword>
<comment type="caution">
    <text evidence="1">The sequence shown here is derived from an EMBL/GenBank/DDBJ whole genome shotgun (WGS) entry which is preliminary data.</text>
</comment>
<name>A0A243W9A1_9BACT</name>
<dbReference type="Proteomes" id="UP000194873">
    <property type="component" value="Unassembled WGS sequence"/>
</dbReference>
<dbReference type="AlphaFoldDB" id="A0A243W9A1"/>
<evidence type="ECO:0008006" key="3">
    <source>
        <dbReference type="Google" id="ProtNLM"/>
    </source>
</evidence>
<reference evidence="1 2" key="1">
    <citation type="submission" date="2017-01" db="EMBL/GenBank/DDBJ databases">
        <title>A new Hymenobacter.</title>
        <authorList>
            <person name="Liang Y."/>
            <person name="Feng F."/>
        </authorList>
    </citation>
    <scope>NUCLEOTIDE SEQUENCE [LARGE SCALE GENOMIC DNA]</scope>
    <source>
        <strain evidence="1">MIMBbqt21</strain>
    </source>
</reference>
<dbReference type="EMBL" id="MTSE01000024">
    <property type="protein sequence ID" value="OUJ70323.1"/>
    <property type="molecule type" value="Genomic_DNA"/>
</dbReference>
<evidence type="ECO:0000313" key="1">
    <source>
        <dbReference type="EMBL" id="OUJ70323.1"/>
    </source>
</evidence>
<organism evidence="1 2">
    <name type="scientific">Hymenobacter crusticola</name>
    <dbReference type="NCBI Taxonomy" id="1770526"/>
    <lineage>
        <taxon>Bacteria</taxon>
        <taxon>Pseudomonadati</taxon>
        <taxon>Bacteroidota</taxon>
        <taxon>Cytophagia</taxon>
        <taxon>Cytophagales</taxon>
        <taxon>Hymenobacteraceae</taxon>
        <taxon>Hymenobacter</taxon>
    </lineage>
</organism>